<dbReference type="InterPro" id="IPR049874">
    <property type="entry name" value="ROK_cs"/>
</dbReference>
<reference evidence="3" key="1">
    <citation type="submission" date="2016-10" db="EMBL/GenBank/DDBJ databases">
        <authorList>
            <person name="Varghese N."/>
            <person name="Submissions S."/>
        </authorList>
    </citation>
    <scope>NUCLEOTIDE SEQUENCE [LARGE SCALE GENOMIC DNA]</scope>
    <source>
        <strain evidence="3">ATCC 35263</strain>
    </source>
</reference>
<gene>
    <name evidence="2" type="ORF">SAMN02745716_1330</name>
</gene>
<dbReference type="PROSITE" id="PS01125">
    <property type="entry name" value="ROK"/>
    <property type="match status" value="1"/>
</dbReference>
<accession>A0A1H6FVH9</accession>
<dbReference type="SUPFAM" id="SSF53067">
    <property type="entry name" value="Actin-like ATPase domain"/>
    <property type="match status" value="1"/>
</dbReference>
<dbReference type="PANTHER" id="PTHR18964:SF149">
    <property type="entry name" value="BIFUNCTIONAL UDP-N-ACETYLGLUCOSAMINE 2-EPIMERASE_N-ACETYLMANNOSAMINE KINASE"/>
    <property type="match status" value="1"/>
</dbReference>
<dbReference type="GO" id="GO:0016301">
    <property type="term" value="F:kinase activity"/>
    <property type="evidence" value="ECO:0007669"/>
    <property type="project" value="UniProtKB-KW"/>
</dbReference>
<keyword evidence="2" id="KW-0808">Transferase</keyword>
<dbReference type="InterPro" id="IPR043129">
    <property type="entry name" value="ATPase_NBD"/>
</dbReference>
<organism evidence="2 3">
    <name type="scientific">Thermoleophilum album</name>
    <dbReference type="NCBI Taxonomy" id="29539"/>
    <lineage>
        <taxon>Bacteria</taxon>
        <taxon>Bacillati</taxon>
        <taxon>Actinomycetota</taxon>
        <taxon>Thermoleophilia</taxon>
        <taxon>Thermoleophilales</taxon>
        <taxon>Thermoleophilaceae</taxon>
        <taxon>Thermoleophilum</taxon>
    </lineage>
</organism>
<dbReference type="EMBL" id="FNWJ01000002">
    <property type="protein sequence ID" value="SEH13805.1"/>
    <property type="molecule type" value="Genomic_DNA"/>
</dbReference>
<dbReference type="Pfam" id="PF00480">
    <property type="entry name" value="ROK"/>
    <property type="match status" value="1"/>
</dbReference>
<evidence type="ECO:0000313" key="3">
    <source>
        <dbReference type="Proteomes" id="UP000222056"/>
    </source>
</evidence>
<protein>
    <submittedName>
        <fullName evidence="2">Glucokinase</fullName>
    </submittedName>
</protein>
<evidence type="ECO:0000256" key="1">
    <source>
        <dbReference type="ARBA" id="ARBA00006479"/>
    </source>
</evidence>
<dbReference type="Proteomes" id="UP000222056">
    <property type="component" value="Unassembled WGS sequence"/>
</dbReference>
<dbReference type="STRING" id="29539.SAMN02745716_1330"/>
<keyword evidence="2" id="KW-0418">Kinase</keyword>
<dbReference type="PANTHER" id="PTHR18964">
    <property type="entry name" value="ROK (REPRESSOR, ORF, KINASE) FAMILY"/>
    <property type="match status" value="1"/>
</dbReference>
<dbReference type="AlphaFoldDB" id="A0A1H6FVH9"/>
<dbReference type="Gene3D" id="3.30.420.40">
    <property type="match status" value="2"/>
</dbReference>
<proteinExistence type="inferred from homology"/>
<keyword evidence="3" id="KW-1185">Reference proteome</keyword>
<name>A0A1H6FVH9_THEAL</name>
<dbReference type="InterPro" id="IPR000600">
    <property type="entry name" value="ROK"/>
</dbReference>
<comment type="similarity">
    <text evidence="1">Belongs to the ROK (NagC/XylR) family.</text>
</comment>
<sequence length="348" mass="35653">MASGDVRLSERGGEAAAAEEGPASGFVVGIDVGGTKIAAAAYPAAELRTVAELRQAPSPRLAERWETPDDAEALLDLMSELVERVARQCGPVSALGVGFPGGIEQATGRAVGAVNIRVGDLPLRAELERRLPGCRVAIDNDANVAAFAEAAVRDCSELLLLTLGTGVGGGVVSGGRLLRGADGLGAELGHFPIRADGPPCPGRCPNYGCVEALCSGQALERDAQQLAEAHPDGQIGRLLAAHGRVSARELAAAARAGDADALWLFERFARDLGIALAGYANVFQPRVIALGGGLGSAHDLFLPRALEEARQRALPHIWERCAVEPARAGEAAGTLGAALLAAAGAINP</sequence>
<evidence type="ECO:0000313" key="2">
    <source>
        <dbReference type="EMBL" id="SEH13805.1"/>
    </source>
</evidence>
<dbReference type="RefSeq" id="WP_177169396.1">
    <property type="nucleotide sequence ID" value="NZ_FNWJ01000002.1"/>
</dbReference>